<dbReference type="EMBL" id="WMIF01000001">
    <property type="protein sequence ID" value="MTH33056.1"/>
    <property type="molecule type" value="Genomic_DNA"/>
</dbReference>
<dbReference type="Gene3D" id="2.40.30.240">
    <property type="match status" value="1"/>
</dbReference>
<organism evidence="1 2">
    <name type="scientific">Paracoccus limosus</name>
    <dbReference type="NCBI Taxonomy" id="913252"/>
    <lineage>
        <taxon>Bacteria</taxon>
        <taxon>Pseudomonadati</taxon>
        <taxon>Pseudomonadota</taxon>
        <taxon>Alphaproteobacteria</taxon>
        <taxon>Rhodobacterales</taxon>
        <taxon>Paracoccaceae</taxon>
        <taxon>Paracoccus</taxon>
    </lineage>
</organism>
<evidence type="ECO:0000313" key="1">
    <source>
        <dbReference type="EMBL" id="MTH33056.1"/>
    </source>
</evidence>
<name>A0A844GWJ1_9RHOB</name>
<dbReference type="Pfam" id="PF11651">
    <property type="entry name" value="P22_CoatProtein"/>
    <property type="match status" value="1"/>
</dbReference>
<dbReference type="Proteomes" id="UP000442533">
    <property type="component" value="Unassembled WGS sequence"/>
</dbReference>
<protein>
    <submittedName>
        <fullName evidence="1">Uncharacterized protein</fullName>
    </submittedName>
</protein>
<dbReference type="RefSeq" id="WP_155062624.1">
    <property type="nucleotide sequence ID" value="NZ_WMIF01000001.1"/>
</dbReference>
<dbReference type="OrthoDB" id="1867599at2"/>
<comment type="caution">
    <text evidence="1">The sequence shown here is derived from an EMBL/GenBank/DDBJ whole genome shotgun (WGS) entry which is preliminary data.</text>
</comment>
<evidence type="ECO:0000313" key="2">
    <source>
        <dbReference type="Proteomes" id="UP000442533"/>
    </source>
</evidence>
<accession>A0A844GWJ1</accession>
<sequence>MANTFLTPSVFAQEGLMHLENELVLGNVVHTDYSAEFSHKGDTISIRRPTQYLGQNDNLDITGYREDITQGKTTISMNRTVSIPVKIGAKDRTLSFDRLSEDVIRPAVIRMKDRIENELSQLYRQLYWYAGVPGTPLTSFDQLAQAGAQMTEVAIPNSDRSAFHAPTTAAKLANEVKNVYVTDKAKKAFEKAQVGYYAGFDNYETAYAPTHTAGTGTGTPVVNGANQGVTYDVAKDSWSQTLNTNGWTNSVTGILRAGDVFTIAGVNSVNPVSKADTGRLQTFVVMADANSGASTGPAALTISPPIIPTGAYQTVTAVPAAGAAITVVSGTAGVRSKQSLLLAPKCFALVTRALDIPNGSGLKTSTKAGNKTVISVSEFVDGNTLDQTFRFDILFGVKVLDQRLGMRFGQ</sequence>
<reference evidence="1 2" key="1">
    <citation type="submission" date="2019-11" db="EMBL/GenBank/DDBJ databases">
        <authorList>
            <person name="Dong K."/>
        </authorList>
    </citation>
    <scope>NUCLEOTIDE SEQUENCE [LARGE SCALE GENOMIC DNA]</scope>
    <source>
        <strain evidence="1 2">JCM 17370</strain>
    </source>
</reference>
<keyword evidence="2" id="KW-1185">Reference proteome</keyword>
<gene>
    <name evidence="1" type="ORF">GL279_00390</name>
</gene>
<dbReference type="AlphaFoldDB" id="A0A844GWJ1"/>
<dbReference type="InterPro" id="IPR024659">
    <property type="entry name" value="Phage_coat_Gp5"/>
</dbReference>
<proteinExistence type="predicted"/>